<dbReference type="InterPro" id="IPR025857">
    <property type="entry name" value="MacB_PCD"/>
</dbReference>
<dbReference type="Pfam" id="PF12704">
    <property type="entry name" value="MacB_PCD"/>
    <property type="match status" value="1"/>
</dbReference>
<evidence type="ECO:0000256" key="5">
    <source>
        <dbReference type="ARBA" id="ARBA00023136"/>
    </source>
</evidence>
<dbReference type="InterPro" id="IPR050250">
    <property type="entry name" value="Macrolide_Exporter_MacB"/>
</dbReference>
<dbReference type="InterPro" id="IPR003838">
    <property type="entry name" value="ABC3_permease_C"/>
</dbReference>
<keyword evidence="2" id="KW-1003">Cell membrane</keyword>
<evidence type="ECO:0000256" key="4">
    <source>
        <dbReference type="ARBA" id="ARBA00022989"/>
    </source>
</evidence>
<evidence type="ECO:0000256" key="2">
    <source>
        <dbReference type="ARBA" id="ARBA00022475"/>
    </source>
</evidence>
<feature type="transmembrane region" description="Helical" evidence="7">
    <location>
        <begin position="312"/>
        <end position="335"/>
    </location>
</feature>
<evidence type="ECO:0000313" key="11">
    <source>
        <dbReference type="Proteomes" id="UP000737555"/>
    </source>
</evidence>
<evidence type="ECO:0000256" key="1">
    <source>
        <dbReference type="ARBA" id="ARBA00004651"/>
    </source>
</evidence>
<reference evidence="10" key="1">
    <citation type="submission" date="2020-05" db="EMBL/GenBank/DDBJ databases">
        <title>The first insight into the ecology of ammonia-tolerant syntrophic propionate oxidizing bacteria.</title>
        <authorList>
            <person name="Singh A."/>
            <person name="Schnurer A."/>
            <person name="Westerholm M."/>
        </authorList>
    </citation>
    <scope>NUCLEOTIDE SEQUENCE</scope>
    <source>
        <strain evidence="10">MAG54</strain>
    </source>
</reference>
<name>A0A8T7H2Z0_9EURY</name>
<keyword evidence="3 7" id="KW-0812">Transmembrane</keyword>
<feature type="transmembrane region" description="Helical" evidence="7">
    <location>
        <begin position="261"/>
        <end position="282"/>
    </location>
</feature>
<evidence type="ECO:0000256" key="3">
    <source>
        <dbReference type="ARBA" id="ARBA00022692"/>
    </source>
</evidence>
<dbReference type="PANTHER" id="PTHR30572:SF4">
    <property type="entry name" value="ABC TRANSPORTER PERMEASE YTRF"/>
    <property type="match status" value="1"/>
</dbReference>
<evidence type="ECO:0000256" key="7">
    <source>
        <dbReference type="SAM" id="Phobius"/>
    </source>
</evidence>
<evidence type="ECO:0000259" key="9">
    <source>
        <dbReference type="Pfam" id="PF12704"/>
    </source>
</evidence>
<comment type="similarity">
    <text evidence="6">Belongs to the ABC-4 integral membrane protein family.</text>
</comment>
<keyword evidence="4 7" id="KW-1133">Transmembrane helix</keyword>
<comment type="subcellular location">
    <subcellularLocation>
        <location evidence="1">Cell membrane</location>
        <topology evidence="1">Multi-pass membrane protein</topology>
    </subcellularLocation>
</comment>
<sequence length="406" mass="43973">MIGREVEFLRLSARQLRSKRLRVVLTVIGIAIGVAAIIGVVALGEGIRYQAIETVKTQSDLTLIEVYPQTDREVTQLITQARVDQLRSLPHVTAAAPVFSDSYATKKQTFLQVLAVRADEIDEVLRLKYTSGGVFSPGANEVVVGADLGTMLQRNEGIRMGDPFIAMVREYDEQGMPSDKEVPLAIVGTLGGRDDKFDRMMLIDMESAAAIRGSEQGYDTVFVRVDDPDRVFSVVDRITSQGLEATGAFEQIRAVNQFMDAVMIVFMIFAVFALVVGGMMITTTMTTSVYERTREIGITMAIGASGNDVIRLVLYECLLIGVVGGILGDIFGVLFTSVMNAVGRPFIIARLGPEFSSIFGSEIARLSPGLLLAGLGIAVVFSLAAGIYPARKATRMNPVEAIRGFA</sequence>
<protein>
    <submittedName>
        <fullName evidence="10">ABC transporter permease</fullName>
    </submittedName>
</protein>
<evidence type="ECO:0000313" key="10">
    <source>
        <dbReference type="EMBL" id="NQS77105.1"/>
    </source>
</evidence>
<organism evidence="10 11">
    <name type="scientific">Methanoculleus bourgensis</name>
    <dbReference type="NCBI Taxonomy" id="83986"/>
    <lineage>
        <taxon>Archaea</taxon>
        <taxon>Methanobacteriati</taxon>
        <taxon>Methanobacteriota</taxon>
        <taxon>Stenosarchaea group</taxon>
        <taxon>Methanomicrobia</taxon>
        <taxon>Methanomicrobiales</taxon>
        <taxon>Methanomicrobiaceae</taxon>
        <taxon>Methanoculleus</taxon>
    </lineage>
</organism>
<keyword evidence="5 7" id="KW-0472">Membrane</keyword>
<feature type="transmembrane region" description="Helical" evidence="7">
    <location>
        <begin position="369"/>
        <end position="388"/>
    </location>
</feature>
<accession>A0A8T7H2Z0</accession>
<dbReference type="GO" id="GO:0005886">
    <property type="term" value="C:plasma membrane"/>
    <property type="evidence" value="ECO:0007669"/>
    <property type="project" value="UniProtKB-SubCell"/>
</dbReference>
<dbReference type="Proteomes" id="UP000737555">
    <property type="component" value="Unassembled WGS sequence"/>
</dbReference>
<dbReference type="EMBL" id="JABMJE010000001">
    <property type="protein sequence ID" value="NQS77105.1"/>
    <property type="molecule type" value="Genomic_DNA"/>
</dbReference>
<feature type="domain" description="MacB-like periplasmic core" evidence="9">
    <location>
        <begin position="24"/>
        <end position="240"/>
    </location>
</feature>
<gene>
    <name evidence="10" type="ORF">HQQ74_00075</name>
</gene>
<feature type="transmembrane region" description="Helical" evidence="7">
    <location>
        <begin position="21"/>
        <end position="44"/>
    </location>
</feature>
<proteinExistence type="inferred from homology"/>
<feature type="domain" description="ABC3 transporter permease C-terminal" evidence="8">
    <location>
        <begin position="267"/>
        <end position="398"/>
    </location>
</feature>
<dbReference type="PANTHER" id="PTHR30572">
    <property type="entry name" value="MEMBRANE COMPONENT OF TRANSPORTER-RELATED"/>
    <property type="match status" value="1"/>
</dbReference>
<evidence type="ECO:0000256" key="6">
    <source>
        <dbReference type="ARBA" id="ARBA00038076"/>
    </source>
</evidence>
<dbReference type="Pfam" id="PF02687">
    <property type="entry name" value="FtsX"/>
    <property type="match status" value="1"/>
</dbReference>
<dbReference type="GO" id="GO:0022857">
    <property type="term" value="F:transmembrane transporter activity"/>
    <property type="evidence" value="ECO:0007669"/>
    <property type="project" value="TreeGrafter"/>
</dbReference>
<comment type="caution">
    <text evidence="10">The sequence shown here is derived from an EMBL/GenBank/DDBJ whole genome shotgun (WGS) entry which is preliminary data.</text>
</comment>
<dbReference type="AlphaFoldDB" id="A0A8T7H2Z0"/>
<evidence type="ECO:0000259" key="8">
    <source>
        <dbReference type="Pfam" id="PF02687"/>
    </source>
</evidence>